<reference evidence="2" key="2">
    <citation type="submission" date="2015-01" db="EMBL/GenBank/DDBJ databases">
        <title>Evolutionary Origins and Diversification of the Mycorrhizal Mutualists.</title>
        <authorList>
            <consortium name="DOE Joint Genome Institute"/>
            <consortium name="Mycorrhizal Genomics Consortium"/>
            <person name="Kohler A."/>
            <person name="Kuo A."/>
            <person name="Nagy L.G."/>
            <person name="Floudas D."/>
            <person name="Copeland A."/>
            <person name="Barry K.W."/>
            <person name="Cichocki N."/>
            <person name="Veneault-Fourrey C."/>
            <person name="LaButti K."/>
            <person name="Lindquist E.A."/>
            <person name="Lipzen A."/>
            <person name="Lundell T."/>
            <person name="Morin E."/>
            <person name="Murat C."/>
            <person name="Riley R."/>
            <person name="Ohm R."/>
            <person name="Sun H."/>
            <person name="Tunlid A."/>
            <person name="Henrissat B."/>
            <person name="Grigoriev I.V."/>
            <person name="Hibbett D.S."/>
            <person name="Martin F."/>
        </authorList>
    </citation>
    <scope>NUCLEOTIDE SEQUENCE [LARGE SCALE GENOMIC DNA]</scope>
    <source>
        <strain evidence="2">F 1598</strain>
    </source>
</reference>
<dbReference type="OrthoDB" id="3156807at2759"/>
<keyword evidence="2" id="KW-1185">Reference proteome</keyword>
<dbReference type="STRING" id="765440.A0A0C3F3V3"/>
<protein>
    <submittedName>
        <fullName evidence="1">Uncharacterized protein</fullName>
    </submittedName>
</protein>
<sequence>MRKSPVSQLAGSSAFLDCALAATKEKRAYFHIAGDCFISHGDNMKAAWAYLDGKEYALAAERYRKAGLFDDVHGRPRWI</sequence>
<evidence type="ECO:0000313" key="2">
    <source>
        <dbReference type="Proteomes" id="UP000054166"/>
    </source>
</evidence>
<dbReference type="Proteomes" id="UP000054166">
    <property type="component" value="Unassembled WGS sequence"/>
</dbReference>
<dbReference type="InParanoid" id="A0A0C3F3V3"/>
<organism evidence="1 2">
    <name type="scientific">Piloderma croceum (strain F 1598)</name>
    <dbReference type="NCBI Taxonomy" id="765440"/>
    <lineage>
        <taxon>Eukaryota</taxon>
        <taxon>Fungi</taxon>
        <taxon>Dikarya</taxon>
        <taxon>Basidiomycota</taxon>
        <taxon>Agaricomycotina</taxon>
        <taxon>Agaricomycetes</taxon>
        <taxon>Agaricomycetidae</taxon>
        <taxon>Atheliales</taxon>
        <taxon>Atheliaceae</taxon>
        <taxon>Piloderma</taxon>
    </lineage>
</organism>
<evidence type="ECO:0000313" key="1">
    <source>
        <dbReference type="EMBL" id="KIM79445.1"/>
    </source>
</evidence>
<dbReference type="HOGENOM" id="CLU_2606874_0_0_1"/>
<gene>
    <name evidence="1" type="ORF">PILCRDRAFT_10278</name>
</gene>
<reference evidence="1 2" key="1">
    <citation type="submission" date="2014-04" db="EMBL/GenBank/DDBJ databases">
        <authorList>
            <consortium name="DOE Joint Genome Institute"/>
            <person name="Kuo A."/>
            <person name="Tarkka M."/>
            <person name="Buscot F."/>
            <person name="Kohler A."/>
            <person name="Nagy L.G."/>
            <person name="Floudas D."/>
            <person name="Copeland A."/>
            <person name="Barry K.W."/>
            <person name="Cichocki N."/>
            <person name="Veneault-Fourrey C."/>
            <person name="LaButti K."/>
            <person name="Lindquist E.A."/>
            <person name="Lipzen A."/>
            <person name="Lundell T."/>
            <person name="Morin E."/>
            <person name="Murat C."/>
            <person name="Sun H."/>
            <person name="Tunlid A."/>
            <person name="Henrissat B."/>
            <person name="Grigoriev I.V."/>
            <person name="Hibbett D.S."/>
            <person name="Martin F."/>
            <person name="Nordberg H.P."/>
            <person name="Cantor M.N."/>
            <person name="Hua S.X."/>
        </authorList>
    </citation>
    <scope>NUCLEOTIDE SEQUENCE [LARGE SCALE GENOMIC DNA]</scope>
    <source>
        <strain evidence="1 2">F 1598</strain>
    </source>
</reference>
<proteinExistence type="predicted"/>
<name>A0A0C3F3V3_PILCF</name>
<dbReference type="EMBL" id="KN833009">
    <property type="protein sequence ID" value="KIM79445.1"/>
    <property type="molecule type" value="Genomic_DNA"/>
</dbReference>
<dbReference type="AlphaFoldDB" id="A0A0C3F3V3"/>
<accession>A0A0C3F3V3</accession>